<name>A0A1M7S1C7_9RHOB</name>
<dbReference type="EMBL" id="FRDL01000001">
    <property type="protein sequence ID" value="SHN52256.1"/>
    <property type="molecule type" value="Genomic_DNA"/>
</dbReference>
<proteinExistence type="predicted"/>
<dbReference type="AlphaFoldDB" id="A0A1M7S1C7"/>
<reference evidence="2 3" key="1">
    <citation type="submission" date="2016-12" db="EMBL/GenBank/DDBJ databases">
        <authorList>
            <person name="Song W.-J."/>
            <person name="Kurnit D.M."/>
        </authorList>
    </citation>
    <scope>NUCLEOTIDE SEQUENCE [LARGE SCALE GENOMIC DNA]</scope>
    <source>
        <strain evidence="2 3">CGMCC 1.10808</strain>
    </source>
</reference>
<evidence type="ECO:0008006" key="4">
    <source>
        <dbReference type="Google" id="ProtNLM"/>
    </source>
</evidence>
<evidence type="ECO:0000256" key="1">
    <source>
        <dbReference type="SAM" id="SignalP"/>
    </source>
</evidence>
<keyword evidence="1" id="KW-0732">Signal</keyword>
<feature type="chain" id="PRO_5009929052" description="Phosphodiester glycosidase domain-containing protein" evidence="1">
    <location>
        <begin position="23"/>
        <end position="262"/>
    </location>
</feature>
<protein>
    <recommendedName>
        <fullName evidence="4">Phosphodiester glycosidase domain-containing protein</fullName>
    </recommendedName>
</protein>
<dbReference type="RefSeq" id="WP_072745975.1">
    <property type="nucleotide sequence ID" value="NZ_FOHL01000002.1"/>
</dbReference>
<evidence type="ECO:0000313" key="3">
    <source>
        <dbReference type="Proteomes" id="UP000184066"/>
    </source>
</evidence>
<keyword evidence="3" id="KW-1185">Reference proteome</keyword>
<sequence length="262" mass="26748">MSRARRALGLAAALALRAAAAAAGCAPAPEAEPPARIEFFACPGAYEAQLLLLPEDADLLGRPPPGAVEAAGAYTATDRRAGGKPKPVGVFIRKGRRVSLELARMDGLALIGADGALRIAQVRAVPLGGRVHDLSTLAGRVAFARAAEGAGASAMQSHLLIREGALDLRPAEDAPRARRRILFQRADGAVGLWNSGAPLTLHEAALALAAQAAPRMALNLDAGSHDYCLAAEPGGAVRICGAVGPEAAGRLSNALRLAPARP</sequence>
<feature type="signal peptide" evidence="1">
    <location>
        <begin position="1"/>
        <end position="22"/>
    </location>
</feature>
<organism evidence="2 3">
    <name type="scientific">Oceanicella actignis</name>
    <dbReference type="NCBI Taxonomy" id="1189325"/>
    <lineage>
        <taxon>Bacteria</taxon>
        <taxon>Pseudomonadati</taxon>
        <taxon>Pseudomonadota</taxon>
        <taxon>Alphaproteobacteria</taxon>
        <taxon>Rhodobacterales</taxon>
        <taxon>Paracoccaceae</taxon>
        <taxon>Oceanicella</taxon>
    </lineage>
</organism>
<evidence type="ECO:0000313" key="2">
    <source>
        <dbReference type="EMBL" id="SHN52256.1"/>
    </source>
</evidence>
<dbReference type="InterPro" id="IPR006311">
    <property type="entry name" value="TAT_signal"/>
</dbReference>
<accession>A0A1M7S1C7</accession>
<dbReference type="STRING" id="1189325.SAMN04488119_10296"/>
<dbReference type="PROSITE" id="PS51318">
    <property type="entry name" value="TAT"/>
    <property type="match status" value="1"/>
</dbReference>
<dbReference type="Proteomes" id="UP000184066">
    <property type="component" value="Unassembled WGS sequence"/>
</dbReference>
<gene>
    <name evidence="2" type="ORF">SAMN05216200_101422</name>
</gene>